<dbReference type="EMBL" id="NHSJ01000120">
    <property type="protein sequence ID" value="PPQ27803.1"/>
    <property type="molecule type" value="Genomic_DNA"/>
</dbReference>
<evidence type="ECO:0008006" key="10">
    <source>
        <dbReference type="Google" id="ProtNLM"/>
    </source>
</evidence>
<dbReference type="FunFam" id="3.40.50.300:FF:000012">
    <property type="entry name" value="Transitional endoplasmic reticulum ATPase"/>
    <property type="match status" value="1"/>
</dbReference>
<feature type="domain" description="AAA+ ATPase" evidence="6">
    <location>
        <begin position="539"/>
        <end position="674"/>
    </location>
</feature>
<dbReference type="PANTHER" id="PTHR23077:SF171">
    <property type="entry name" value="NUCLEAR VALOSIN-CONTAINING PROTEIN-LIKE"/>
    <property type="match status" value="1"/>
</dbReference>
<keyword evidence="9" id="KW-1185">Reference proteome</keyword>
<dbReference type="Proteomes" id="UP000239089">
    <property type="component" value="Unassembled WGS sequence"/>
</dbReference>
<name>A0A2S6MZK7_9HYPH</name>
<keyword evidence="2 4" id="KW-0547">Nucleotide-binding</keyword>
<dbReference type="AlphaFoldDB" id="A0A2S6MZK7"/>
<gene>
    <name evidence="8" type="ORF">CCR94_19250</name>
</gene>
<dbReference type="PROSITE" id="PS00674">
    <property type="entry name" value="AAA"/>
    <property type="match status" value="2"/>
</dbReference>
<comment type="similarity">
    <text evidence="4">Belongs to the AAA ATPase family.</text>
</comment>
<feature type="signal peptide" evidence="5">
    <location>
        <begin position="1"/>
        <end position="28"/>
    </location>
</feature>
<dbReference type="SUPFAM" id="SSF50692">
    <property type="entry name" value="ADC-like"/>
    <property type="match status" value="1"/>
</dbReference>
<dbReference type="Gene3D" id="1.10.8.60">
    <property type="match status" value="2"/>
</dbReference>
<dbReference type="SMART" id="SM01073">
    <property type="entry name" value="CDC48_N"/>
    <property type="match status" value="1"/>
</dbReference>
<evidence type="ECO:0000313" key="9">
    <source>
        <dbReference type="Proteomes" id="UP000239089"/>
    </source>
</evidence>
<proteinExistence type="inferred from homology"/>
<accession>A0A2S6MZK7</accession>
<dbReference type="InterPro" id="IPR050168">
    <property type="entry name" value="AAA_ATPase_domain"/>
</dbReference>
<evidence type="ECO:0000259" key="7">
    <source>
        <dbReference type="SMART" id="SM01073"/>
    </source>
</evidence>
<evidence type="ECO:0000256" key="3">
    <source>
        <dbReference type="ARBA" id="ARBA00022840"/>
    </source>
</evidence>
<dbReference type="FunFam" id="3.40.50.300:FF:000018">
    <property type="entry name" value="Cell division control 48"/>
    <property type="match status" value="1"/>
</dbReference>
<dbReference type="InterPro" id="IPR003960">
    <property type="entry name" value="ATPase_AAA_CS"/>
</dbReference>
<evidence type="ECO:0000259" key="6">
    <source>
        <dbReference type="SMART" id="SM00382"/>
    </source>
</evidence>
<dbReference type="InterPro" id="IPR003338">
    <property type="entry name" value="CDC4_N-term_subdom"/>
</dbReference>
<dbReference type="InterPro" id="IPR009010">
    <property type="entry name" value="Asp_de-COase-like_dom_sf"/>
</dbReference>
<dbReference type="Gene3D" id="2.40.40.20">
    <property type="match status" value="1"/>
</dbReference>
<dbReference type="Pfam" id="PF00004">
    <property type="entry name" value="AAA"/>
    <property type="match status" value="2"/>
</dbReference>
<feature type="domain" description="CDC48 N-terminal subdomain" evidence="7">
    <location>
        <begin position="53"/>
        <end position="137"/>
    </location>
</feature>
<evidence type="ECO:0000256" key="2">
    <source>
        <dbReference type="ARBA" id="ARBA00022741"/>
    </source>
</evidence>
<dbReference type="SUPFAM" id="SSF52540">
    <property type="entry name" value="P-loop containing nucleoside triphosphate hydrolases"/>
    <property type="match status" value="2"/>
</dbReference>
<organism evidence="8 9">
    <name type="scientific">Rhodoblastus sphagnicola</name>
    <dbReference type="NCBI Taxonomy" id="333368"/>
    <lineage>
        <taxon>Bacteria</taxon>
        <taxon>Pseudomonadati</taxon>
        <taxon>Pseudomonadota</taxon>
        <taxon>Alphaproteobacteria</taxon>
        <taxon>Hyphomicrobiales</taxon>
        <taxon>Rhodoblastaceae</taxon>
        <taxon>Rhodoblastus</taxon>
    </lineage>
</organism>
<keyword evidence="1" id="KW-0677">Repeat</keyword>
<dbReference type="InterPro" id="IPR003593">
    <property type="entry name" value="AAA+_ATPase"/>
</dbReference>
<dbReference type="InterPro" id="IPR027417">
    <property type="entry name" value="P-loop_NTPase"/>
</dbReference>
<keyword evidence="5" id="KW-0732">Signal</keyword>
<feature type="chain" id="PRO_5015490829" description="AAA family ATPase" evidence="5">
    <location>
        <begin position="29"/>
        <end position="766"/>
    </location>
</feature>
<reference evidence="8 9" key="1">
    <citation type="journal article" date="2018" name="Arch. Microbiol.">
        <title>New insights into the metabolic potential of the phototrophic purple bacterium Rhodopila globiformis DSM 161(T) from its draft genome sequence and evidence for a vanadium-dependent nitrogenase.</title>
        <authorList>
            <person name="Imhoff J.F."/>
            <person name="Rahn T."/>
            <person name="Kunzel S."/>
            <person name="Neulinger S.C."/>
        </authorList>
    </citation>
    <scope>NUCLEOTIDE SEQUENCE [LARGE SCALE GENOMIC DNA]</scope>
    <source>
        <strain evidence="8 9">DSM 16996</strain>
    </source>
</reference>
<dbReference type="GO" id="GO:0005524">
    <property type="term" value="F:ATP binding"/>
    <property type="evidence" value="ECO:0007669"/>
    <property type="project" value="UniProtKB-KW"/>
</dbReference>
<dbReference type="FunFam" id="2.40.40.20:FF:000007">
    <property type="entry name" value="AAA family ATPase"/>
    <property type="match status" value="1"/>
</dbReference>
<keyword evidence="3 4" id="KW-0067">ATP-binding</keyword>
<dbReference type="Pfam" id="PF17862">
    <property type="entry name" value="AAA_lid_3"/>
    <property type="match status" value="2"/>
</dbReference>
<dbReference type="InterPro" id="IPR004201">
    <property type="entry name" value="Cdc48_dom2"/>
</dbReference>
<dbReference type="GO" id="GO:0005737">
    <property type="term" value="C:cytoplasm"/>
    <property type="evidence" value="ECO:0007669"/>
    <property type="project" value="UniProtKB-ARBA"/>
</dbReference>
<dbReference type="InterPro" id="IPR003959">
    <property type="entry name" value="ATPase_AAA_core"/>
</dbReference>
<sequence length="766" mass="81357">MRAPSPKKNMRRMNSSCCCACASLSPSATVPETPMSAKPDSVAPDPAASPALILDVHEGRPSDSDRGIVRLDPEAMRAMGAATGDILRIQGARCAHGRAMPSQQQDRGRNLIALDGVTRENAATAAGAKVRVSLASAAPADRIALTLHNFALAPSPILLRQIARAMENAPLATGDGFRIALLSGKRLAATIGATRPAGVVLVGPRTQIVLERGAASPRSGAGKPDAEAARDIRYDDLGGLKREVARVREMIEWPLRHPEIFSQLGIEAPKGVLLSGPPGTGKTLLAKAVATECDAAFFQINGPEIISKHYGESEEHLRSIFQRAGEKAPSVIFIDEIDAIAPKRESLAGDRQVERRIVAQLLTLMDGVKGRGQVIVMAATNLPSSIDPALRRPGRFDREIVFAAPDRPGRREILDIHTRGMPLDGDVDLERLSEITHGYVGADLGALAREAGMAAIRRLMAAAGPEGRFGETELKVTDADFATALNEVGPSAIRELASDIPNIGFDAIGGLDDIKDILIEAVVWPLRYPHYFSGAGLKSAGGVLLHGAPGTGKTLLAKALAHESGVNFIAVRGPQLLNPYIGESEKAVRDLFAKARLVAPTIIFFDEIDALAPRRGAGDAAVERVVTQLLTEMDGIDERRGVFVLAATNRPEAVDPALLRPGRLDRLLEVRLPDAANRARIFKVHLARRKLAETVDIAGLAESCAGFSGAEIEAVCQMAALAPVRRAIKRGGDEPAGAIEADDMSVALACLHAMRSQKSQEKNVAP</sequence>
<dbReference type="Gene3D" id="3.40.50.300">
    <property type="entry name" value="P-loop containing nucleotide triphosphate hydrolases"/>
    <property type="match status" value="2"/>
</dbReference>
<dbReference type="PANTHER" id="PTHR23077">
    <property type="entry name" value="AAA-FAMILY ATPASE"/>
    <property type="match status" value="1"/>
</dbReference>
<dbReference type="Pfam" id="PF02933">
    <property type="entry name" value="CDC48_2"/>
    <property type="match status" value="1"/>
</dbReference>
<feature type="domain" description="AAA+ ATPase" evidence="6">
    <location>
        <begin position="268"/>
        <end position="406"/>
    </location>
</feature>
<evidence type="ECO:0000256" key="4">
    <source>
        <dbReference type="RuleBase" id="RU003651"/>
    </source>
</evidence>
<dbReference type="GO" id="GO:0016887">
    <property type="term" value="F:ATP hydrolysis activity"/>
    <property type="evidence" value="ECO:0007669"/>
    <property type="project" value="InterPro"/>
</dbReference>
<evidence type="ECO:0000256" key="5">
    <source>
        <dbReference type="SAM" id="SignalP"/>
    </source>
</evidence>
<dbReference type="Pfam" id="PF02359">
    <property type="entry name" value="CDC48_N"/>
    <property type="match status" value="1"/>
</dbReference>
<dbReference type="SMART" id="SM00382">
    <property type="entry name" value="AAA"/>
    <property type="match status" value="2"/>
</dbReference>
<protein>
    <recommendedName>
        <fullName evidence="10">AAA family ATPase</fullName>
    </recommendedName>
</protein>
<evidence type="ECO:0000256" key="1">
    <source>
        <dbReference type="ARBA" id="ARBA00022737"/>
    </source>
</evidence>
<dbReference type="InterPro" id="IPR041569">
    <property type="entry name" value="AAA_lid_3"/>
</dbReference>
<evidence type="ECO:0000313" key="8">
    <source>
        <dbReference type="EMBL" id="PPQ27803.1"/>
    </source>
</evidence>
<comment type="caution">
    <text evidence="8">The sequence shown here is derived from an EMBL/GenBank/DDBJ whole genome shotgun (WGS) entry which is preliminary data.</text>
</comment>